<evidence type="ECO:0000313" key="3">
    <source>
        <dbReference type="Proteomes" id="UP000185911"/>
    </source>
</evidence>
<reference evidence="2 3" key="1">
    <citation type="submission" date="2017-01" db="EMBL/GenBank/DDBJ databases">
        <title>Genome sequence of Rhodoferax antarcticus ANT.BR, a psychrophilic purple nonsulfur bacterium from an Antarctic microbial mat.</title>
        <authorList>
            <person name="Baker J."/>
            <person name="Riester C."/>
            <person name="Skinner B."/>
            <person name="Newell A."/>
            <person name="Swingley W."/>
            <person name="Madigan M."/>
            <person name="Jung D."/>
            <person name="Asao M."/>
            <person name="Chen M."/>
            <person name="Loughlin P."/>
            <person name="Pan H."/>
            <person name="Lin S."/>
            <person name="Li N."/>
            <person name="Shaw J."/>
            <person name="Prado M."/>
            <person name="Sherman C."/>
            <person name="Li X."/>
            <person name="Tang J."/>
            <person name="Blankenship R."/>
            <person name="Zhao T."/>
            <person name="Touchman J."/>
            <person name="Sattley M."/>
        </authorList>
    </citation>
    <scope>NUCLEOTIDE SEQUENCE [LARGE SCALE GENOMIC DNA]</scope>
    <source>
        <strain evidence="2 3">ANT.BR</strain>
    </source>
</reference>
<feature type="transmembrane region" description="Helical" evidence="1">
    <location>
        <begin position="6"/>
        <end position="26"/>
    </location>
</feature>
<dbReference type="AlphaFoldDB" id="A0A1Q8YKQ6"/>
<protein>
    <submittedName>
        <fullName evidence="2">Putative membrane protein</fullName>
    </submittedName>
</protein>
<dbReference type="STRING" id="81479.RA876_15340"/>
<comment type="caution">
    <text evidence="2">The sequence shown here is derived from an EMBL/GenBank/DDBJ whole genome shotgun (WGS) entry which is preliminary data.</text>
</comment>
<evidence type="ECO:0000313" key="2">
    <source>
        <dbReference type="EMBL" id="OLP08651.1"/>
    </source>
</evidence>
<dbReference type="EMBL" id="MSYM01000001">
    <property type="protein sequence ID" value="OLP08651.1"/>
    <property type="molecule type" value="Genomic_DNA"/>
</dbReference>
<dbReference type="RefSeq" id="WP_075584895.1">
    <property type="nucleotide sequence ID" value="NZ_MSYM01000001.1"/>
</dbReference>
<dbReference type="Proteomes" id="UP000185911">
    <property type="component" value="Unassembled WGS sequence"/>
</dbReference>
<keyword evidence="1" id="KW-0812">Transmembrane</keyword>
<accession>A0A1Q8YKQ6</accession>
<gene>
    <name evidence="2" type="ORF">BLL52_0259</name>
</gene>
<keyword evidence="3" id="KW-1185">Reference proteome</keyword>
<evidence type="ECO:0000256" key="1">
    <source>
        <dbReference type="SAM" id="Phobius"/>
    </source>
</evidence>
<sequence length="60" mass="6516">MKETIPVALTLTASMALGLWLGWLFIKRVRSNPIHIGFHLIFGVGLQLVNQAGCRAAVKG</sequence>
<keyword evidence="1" id="KW-0472">Membrane</keyword>
<proteinExistence type="predicted"/>
<name>A0A1Q8YKQ6_9BURK</name>
<keyword evidence="1" id="KW-1133">Transmembrane helix</keyword>
<organism evidence="2 3">
    <name type="scientific">Rhodoferax antarcticus ANT.BR</name>
    <dbReference type="NCBI Taxonomy" id="1111071"/>
    <lineage>
        <taxon>Bacteria</taxon>
        <taxon>Pseudomonadati</taxon>
        <taxon>Pseudomonadota</taxon>
        <taxon>Betaproteobacteria</taxon>
        <taxon>Burkholderiales</taxon>
        <taxon>Comamonadaceae</taxon>
        <taxon>Rhodoferax</taxon>
    </lineage>
</organism>